<dbReference type="Gene3D" id="3.30.420.10">
    <property type="entry name" value="Ribonuclease H-like superfamily/Ribonuclease H"/>
    <property type="match status" value="1"/>
</dbReference>
<dbReference type="PANTHER" id="PTHR42648">
    <property type="entry name" value="TRANSPOSASE, PUTATIVE-RELATED"/>
    <property type="match status" value="1"/>
</dbReference>
<keyword evidence="4" id="KW-1185">Reference proteome</keyword>
<evidence type="ECO:0000313" key="3">
    <source>
        <dbReference type="EMBL" id="KAI5328424.1"/>
    </source>
</evidence>
<dbReference type="PANTHER" id="PTHR42648:SF22">
    <property type="entry name" value="REVERSE TRANSCRIPTASE TY1_COPIA-TYPE DOMAIN-CONTAINING PROTEIN"/>
    <property type="match status" value="1"/>
</dbReference>
<dbReference type="InterPro" id="IPR057670">
    <property type="entry name" value="SH3_retrovirus"/>
</dbReference>
<dbReference type="GO" id="GO:0008233">
    <property type="term" value="F:peptidase activity"/>
    <property type="evidence" value="ECO:0007669"/>
    <property type="project" value="UniProtKB-KW"/>
</dbReference>
<dbReference type="GO" id="GO:0003676">
    <property type="term" value="F:nucleic acid binding"/>
    <property type="evidence" value="ECO:0007669"/>
    <property type="project" value="InterPro"/>
</dbReference>
<dbReference type="Proteomes" id="UP001054821">
    <property type="component" value="Chromosome 5"/>
</dbReference>
<proteinExistence type="predicted"/>
<name>A0AAD4VNP9_PRUDU</name>
<feature type="domain" description="Integrase catalytic" evidence="2">
    <location>
        <begin position="312"/>
        <end position="485"/>
    </location>
</feature>
<gene>
    <name evidence="3" type="ORF">L3X38_027821</name>
</gene>
<dbReference type="AlphaFoldDB" id="A0AAD4VNP9"/>
<evidence type="ECO:0000313" key="4">
    <source>
        <dbReference type="Proteomes" id="UP001054821"/>
    </source>
</evidence>
<dbReference type="InterPro" id="IPR054722">
    <property type="entry name" value="PolX-like_BBD"/>
</dbReference>
<protein>
    <recommendedName>
        <fullName evidence="2">Integrase catalytic domain-containing protein</fullName>
    </recommendedName>
</protein>
<dbReference type="PROSITE" id="PS50994">
    <property type="entry name" value="INTEGRASE"/>
    <property type="match status" value="1"/>
</dbReference>
<reference evidence="3 4" key="1">
    <citation type="journal article" date="2022" name="G3 (Bethesda)">
        <title>Whole-genome sequence and methylome profiling of the almond [Prunus dulcis (Mill.) D.A. Webb] cultivar 'Nonpareil'.</title>
        <authorList>
            <person name="D'Amico-Willman K.M."/>
            <person name="Ouma W.Z."/>
            <person name="Meulia T."/>
            <person name="Sideli G.M."/>
            <person name="Gradziel T.M."/>
            <person name="Fresnedo-Ramirez J."/>
        </authorList>
    </citation>
    <scope>NUCLEOTIDE SEQUENCE [LARGE SCALE GENOMIC DNA]</scope>
    <source>
        <strain evidence="3">Clone GOH B32 T37-40</strain>
    </source>
</reference>
<keyword evidence="1" id="KW-0645">Protease</keyword>
<sequence>MLDITESSSSTPIVTVHTESSNNQPMGFKLNGSNYEMFYDGSNISQLYELRCQATHLKQKGHPVSTLFAELKAIWLELDKRRPFHMKCADDMKTFQDAVMADCMYDFLAGFDDTYDKVRNDILRSDKVPSIENVFFMVRREAQLQITMLGSGTKIGEATVAFASKNTALVSRPPGFGSSTVPPHWEKEQRRLKREQLDSKAHVAVAPISVADIATRHGPLTATPPPTLTAISSTPTPQPLGNFGKAFHAHDTRDTGWIIDSGATDHLMYNSTLFSATLPPHRDHVLTANNAAAPVTGAGSLLLTPALPLDKVLLVPSLSSNLLFVPQVTEQLNCVVLMYPSFVLLQDIQTREIFGRGTKNGGLYYVDDVATSRVLHADDSNSIYTSYQGFRSDNGGEFVNSALSHFFHTKGVFHDTTCPQTPQQNGVAERKNGQILVAAHALLLGALVPKGFWMDDVTYAVYLLNRLPSRVLDFQTPMQVLTHHLSASSMLTLSPKVFGCVVYVHLHQNQRSKLDPCAPCCVFLGFSPHQKGYRCYHPATRCLYVSMDVTFIKDEMFFSDTLEHVLQGETSSEEHSWLDLQGGVVLDSLIQREEPTKPTEPAEPATPVEPAILTDVTAVTEPITPYEASLIVPDQAPLDNPKVSASIHTADDSYVLPPRQNRGVPLDRYSPEGKARYATAHYVMDHMLSPECKAFVARMDSIKISTRVEEAFNDPKWAEAMNIEMEALQKNNTCDILDLPK</sequence>
<dbReference type="SUPFAM" id="SSF53098">
    <property type="entry name" value="Ribonuclease H-like"/>
    <property type="match status" value="1"/>
</dbReference>
<dbReference type="GO" id="GO:0006508">
    <property type="term" value="P:proteolysis"/>
    <property type="evidence" value="ECO:0007669"/>
    <property type="project" value="UniProtKB-KW"/>
</dbReference>
<dbReference type="GO" id="GO:0015074">
    <property type="term" value="P:DNA integration"/>
    <property type="evidence" value="ECO:0007669"/>
    <property type="project" value="InterPro"/>
</dbReference>
<comment type="caution">
    <text evidence="3">The sequence shown here is derived from an EMBL/GenBank/DDBJ whole genome shotgun (WGS) entry which is preliminary data.</text>
</comment>
<dbReference type="Pfam" id="PF22936">
    <property type="entry name" value="Pol_BBD"/>
    <property type="match status" value="1"/>
</dbReference>
<keyword evidence="1" id="KW-0378">Hydrolase</keyword>
<organism evidence="3 4">
    <name type="scientific">Prunus dulcis</name>
    <name type="common">Almond</name>
    <name type="synonym">Amygdalus dulcis</name>
    <dbReference type="NCBI Taxonomy" id="3755"/>
    <lineage>
        <taxon>Eukaryota</taxon>
        <taxon>Viridiplantae</taxon>
        <taxon>Streptophyta</taxon>
        <taxon>Embryophyta</taxon>
        <taxon>Tracheophyta</taxon>
        <taxon>Spermatophyta</taxon>
        <taxon>Magnoliopsida</taxon>
        <taxon>eudicotyledons</taxon>
        <taxon>Gunneridae</taxon>
        <taxon>Pentapetalae</taxon>
        <taxon>rosids</taxon>
        <taxon>fabids</taxon>
        <taxon>Rosales</taxon>
        <taxon>Rosaceae</taxon>
        <taxon>Amygdaloideae</taxon>
        <taxon>Amygdaleae</taxon>
        <taxon>Prunus</taxon>
    </lineage>
</organism>
<dbReference type="EMBL" id="JAJFAZ020000005">
    <property type="protein sequence ID" value="KAI5328424.1"/>
    <property type="molecule type" value="Genomic_DNA"/>
</dbReference>
<evidence type="ECO:0000256" key="1">
    <source>
        <dbReference type="ARBA" id="ARBA00022670"/>
    </source>
</evidence>
<dbReference type="Pfam" id="PF25597">
    <property type="entry name" value="SH3_retrovirus"/>
    <property type="match status" value="1"/>
</dbReference>
<evidence type="ECO:0000259" key="2">
    <source>
        <dbReference type="PROSITE" id="PS50994"/>
    </source>
</evidence>
<dbReference type="InterPro" id="IPR036397">
    <property type="entry name" value="RNaseH_sf"/>
</dbReference>
<dbReference type="InterPro" id="IPR039537">
    <property type="entry name" value="Retrotran_Ty1/copia-like"/>
</dbReference>
<accession>A0AAD4VNP9</accession>
<dbReference type="InterPro" id="IPR012337">
    <property type="entry name" value="RNaseH-like_sf"/>
</dbReference>
<dbReference type="InterPro" id="IPR001584">
    <property type="entry name" value="Integrase_cat-core"/>
</dbReference>